<sequence length="61" mass="6982">MSFSRGPKQPVPEVETKVWSCTNDDCAGWMRESFSFNEEPECPLCQSSMAKEVRVLPELEQ</sequence>
<gene>
    <name evidence="1" type="ORF">GCM10007063_32750</name>
</gene>
<protein>
    <recommendedName>
        <fullName evidence="3">Cold-shock protein</fullName>
    </recommendedName>
</protein>
<evidence type="ECO:0008006" key="3">
    <source>
        <dbReference type="Google" id="ProtNLM"/>
    </source>
</evidence>
<dbReference type="Pfam" id="PF14169">
    <property type="entry name" value="YdjO"/>
    <property type="match status" value="1"/>
</dbReference>
<accession>A0A917Q2L2</accession>
<evidence type="ECO:0000313" key="1">
    <source>
        <dbReference type="EMBL" id="GGK07657.1"/>
    </source>
</evidence>
<dbReference type="Proteomes" id="UP000658382">
    <property type="component" value="Unassembled WGS sequence"/>
</dbReference>
<dbReference type="EMBL" id="BMNQ01000077">
    <property type="protein sequence ID" value="GGK07657.1"/>
    <property type="molecule type" value="Genomic_DNA"/>
</dbReference>
<comment type="caution">
    <text evidence="1">The sequence shown here is derived from an EMBL/GenBank/DDBJ whole genome shotgun (WGS) entry which is preliminary data.</text>
</comment>
<dbReference type="InterPro" id="IPR025916">
    <property type="entry name" value="YdjO"/>
</dbReference>
<keyword evidence="2" id="KW-1185">Reference proteome</keyword>
<dbReference type="RefSeq" id="WP_188634188.1">
    <property type="nucleotide sequence ID" value="NZ_BMNQ01000077.1"/>
</dbReference>
<dbReference type="AlphaFoldDB" id="A0A917Q2L2"/>
<name>A0A917Q2L2_9BACI</name>
<reference evidence="1" key="2">
    <citation type="submission" date="2020-09" db="EMBL/GenBank/DDBJ databases">
        <authorList>
            <person name="Sun Q."/>
            <person name="Ohkuma M."/>
        </authorList>
    </citation>
    <scope>NUCLEOTIDE SEQUENCE</scope>
    <source>
        <strain evidence="1">JCM 12580</strain>
    </source>
</reference>
<evidence type="ECO:0000313" key="2">
    <source>
        <dbReference type="Proteomes" id="UP000658382"/>
    </source>
</evidence>
<reference evidence="1" key="1">
    <citation type="journal article" date="2014" name="Int. J. Syst. Evol. Microbiol.">
        <title>Complete genome sequence of Corynebacterium casei LMG S-19264T (=DSM 44701T), isolated from a smear-ripened cheese.</title>
        <authorList>
            <consortium name="US DOE Joint Genome Institute (JGI-PGF)"/>
            <person name="Walter F."/>
            <person name="Albersmeier A."/>
            <person name="Kalinowski J."/>
            <person name="Ruckert C."/>
        </authorList>
    </citation>
    <scope>NUCLEOTIDE SEQUENCE</scope>
    <source>
        <strain evidence="1">JCM 12580</strain>
    </source>
</reference>
<organism evidence="1 2">
    <name type="scientific">Lentibacillus kapialis</name>
    <dbReference type="NCBI Taxonomy" id="340214"/>
    <lineage>
        <taxon>Bacteria</taxon>
        <taxon>Bacillati</taxon>
        <taxon>Bacillota</taxon>
        <taxon>Bacilli</taxon>
        <taxon>Bacillales</taxon>
        <taxon>Bacillaceae</taxon>
        <taxon>Lentibacillus</taxon>
    </lineage>
</organism>
<proteinExistence type="predicted"/>